<proteinExistence type="predicted"/>
<feature type="transmembrane region" description="Helical" evidence="2">
    <location>
        <begin position="413"/>
        <end position="432"/>
    </location>
</feature>
<accession>A0A9P9WUG9</accession>
<evidence type="ECO:0000256" key="2">
    <source>
        <dbReference type="SAM" id="Phobius"/>
    </source>
</evidence>
<comment type="caution">
    <text evidence="4">The sequence shown here is derived from an EMBL/GenBank/DDBJ whole genome shotgun (WGS) entry which is preliminary data.</text>
</comment>
<dbReference type="Pfam" id="PF01757">
    <property type="entry name" value="Acyl_transf_3"/>
    <property type="match status" value="1"/>
</dbReference>
<feature type="domain" description="Acyltransferase 3" evidence="3">
    <location>
        <begin position="122"/>
        <end position="357"/>
    </location>
</feature>
<dbReference type="Proteomes" id="UP000829685">
    <property type="component" value="Unassembled WGS sequence"/>
</dbReference>
<feature type="region of interest" description="Disordered" evidence="1">
    <location>
        <begin position="383"/>
        <end position="406"/>
    </location>
</feature>
<evidence type="ECO:0000256" key="1">
    <source>
        <dbReference type="SAM" id="MobiDB-lite"/>
    </source>
</evidence>
<feature type="region of interest" description="Disordered" evidence="1">
    <location>
        <begin position="1"/>
        <end position="30"/>
    </location>
</feature>
<evidence type="ECO:0000313" key="5">
    <source>
        <dbReference type="Proteomes" id="UP000829685"/>
    </source>
</evidence>
<feature type="transmembrane region" description="Helical" evidence="2">
    <location>
        <begin position="315"/>
        <end position="336"/>
    </location>
</feature>
<keyword evidence="5" id="KW-1185">Reference proteome</keyword>
<dbReference type="GO" id="GO:0016747">
    <property type="term" value="F:acyltransferase activity, transferring groups other than amino-acyl groups"/>
    <property type="evidence" value="ECO:0007669"/>
    <property type="project" value="InterPro"/>
</dbReference>
<feature type="compositionally biased region" description="Basic and acidic residues" evidence="1">
    <location>
        <begin position="383"/>
        <end position="397"/>
    </location>
</feature>
<name>A0A9P9WUG9_9PEZI</name>
<reference evidence="4" key="1">
    <citation type="submission" date="2021-03" db="EMBL/GenBank/DDBJ databases">
        <title>Revisited historic fungal species revealed as producer of novel bioactive compounds through whole genome sequencing and comparative genomics.</title>
        <authorList>
            <person name="Vignolle G.A."/>
            <person name="Hochenegger N."/>
            <person name="Mach R.L."/>
            <person name="Mach-Aigner A.R."/>
            <person name="Javad Rahimi M."/>
            <person name="Salim K.A."/>
            <person name="Chan C.M."/>
            <person name="Lim L.B.L."/>
            <person name="Cai F."/>
            <person name="Druzhinina I.S."/>
            <person name="U'Ren J.M."/>
            <person name="Derntl C."/>
        </authorList>
    </citation>
    <scope>NUCLEOTIDE SEQUENCE</scope>
    <source>
        <strain evidence="4">TUCIM 5799</strain>
    </source>
</reference>
<feature type="transmembrane region" description="Helical" evidence="2">
    <location>
        <begin position="243"/>
        <end position="263"/>
    </location>
</feature>
<feature type="transmembrane region" description="Helical" evidence="2">
    <location>
        <begin position="180"/>
        <end position="201"/>
    </location>
</feature>
<protein>
    <recommendedName>
        <fullName evidence="3">Acyltransferase 3 domain-containing protein</fullName>
    </recommendedName>
</protein>
<dbReference type="InterPro" id="IPR050879">
    <property type="entry name" value="Acyltransferase_3"/>
</dbReference>
<feature type="transmembrane region" description="Helical" evidence="2">
    <location>
        <begin position="79"/>
        <end position="102"/>
    </location>
</feature>
<sequence>MVFRTPEQLSAQDPEAYRDPETYGRSEDFEPLLSEKPYRRQISSWGDLLTLRKTPAQFSQPTASRGGVLGLPGLLLRLAFHHFFSVFSFVVPSFLVSLISHLRNGSSSSAQSNPKKPLHPTAYLDGLRGVAAFVVYIFHWSYLWFPFLRNGWYYSEEDPECKYWIQMPIIRAVHSGRASVTIFFIISGYVITIKTLSLIYASRRQQQQQQGQGQSQGPSNPSTSEAKVLDALAGSLFRRPFRLYLPIIASTLLVIVCIRYNLFVMDPMGGGQMPHAGNLSEQLQHWWENLVFTVNPFRNINGRHNIYGNPYDGHLWTIPIEFKGSLMVFTFLLAFARAKRWIHIAFVAGCTWWLVELGDIDQALFNVGLLLAELSLICPTDNRVSRSREPSPHENGHENGTTMAKTPKPRRSFVLLRHGVTLILFVVALHLFSYPEQHGTDSPGYKTLFTWLPEYYQGENDNQQLFWLAVGSVLFMLALMYSPATTRSFNIFTPAVYCVRRVLQACTSRLRPRAQKRSEGIMLPHSGPSSPALPGDVPPLSLDAPASEPLLQKPFTTAFAQYLGQVSYSLYLAHGTVNHTVGTRYIIPALGAWSSAQQQAEQMREGGDGDGADALLRSAWSTYMLMALWGSIVNTFVLFWVSDMFWRGVDVKCVTLTRWIGQKAWSS</sequence>
<evidence type="ECO:0000259" key="3">
    <source>
        <dbReference type="Pfam" id="PF01757"/>
    </source>
</evidence>
<dbReference type="InterPro" id="IPR002656">
    <property type="entry name" value="Acyl_transf_3_dom"/>
</dbReference>
<keyword evidence="2" id="KW-1133">Transmembrane helix</keyword>
<organism evidence="4 5">
    <name type="scientific">Neoarthrinium moseri</name>
    <dbReference type="NCBI Taxonomy" id="1658444"/>
    <lineage>
        <taxon>Eukaryota</taxon>
        <taxon>Fungi</taxon>
        <taxon>Dikarya</taxon>
        <taxon>Ascomycota</taxon>
        <taxon>Pezizomycotina</taxon>
        <taxon>Sordariomycetes</taxon>
        <taxon>Xylariomycetidae</taxon>
        <taxon>Amphisphaeriales</taxon>
        <taxon>Apiosporaceae</taxon>
        <taxon>Neoarthrinium</taxon>
    </lineage>
</organism>
<feature type="transmembrane region" description="Helical" evidence="2">
    <location>
        <begin position="123"/>
        <end position="145"/>
    </location>
</feature>
<dbReference type="AlphaFoldDB" id="A0A9P9WUG9"/>
<gene>
    <name evidence="4" type="ORF">JX265_002467</name>
</gene>
<dbReference type="EMBL" id="JAFIMR010000004">
    <property type="protein sequence ID" value="KAI1879513.1"/>
    <property type="molecule type" value="Genomic_DNA"/>
</dbReference>
<feature type="transmembrane region" description="Helical" evidence="2">
    <location>
        <begin position="465"/>
        <end position="482"/>
    </location>
</feature>
<feature type="transmembrane region" description="Helical" evidence="2">
    <location>
        <begin position="623"/>
        <end position="641"/>
    </location>
</feature>
<dbReference type="PANTHER" id="PTHR23028:SF134">
    <property type="entry name" value="PUTATIVE (AFU_ORTHOLOGUE AFUA_4G08520)-RELATED"/>
    <property type="match status" value="1"/>
</dbReference>
<feature type="compositionally biased region" description="Basic and acidic residues" evidence="1">
    <location>
        <begin position="15"/>
        <end position="28"/>
    </location>
</feature>
<keyword evidence="2" id="KW-0812">Transmembrane</keyword>
<keyword evidence="2" id="KW-0472">Membrane</keyword>
<dbReference type="PANTHER" id="PTHR23028">
    <property type="entry name" value="ACETYLTRANSFERASE"/>
    <property type="match status" value="1"/>
</dbReference>
<evidence type="ECO:0000313" key="4">
    <source>
        <dbReference type="EMBL" id="KAI1879513.1"/>
    </source>
</evidence>